<dbReference type="RefSeq" id="WP_344431796.1">
    <property type="nucleotide sequence ID" value="NZ_BAAANN010000069.1"/>
</dbReference>
<keyword evidence="3" id="KW-1185">Reference proteome</keyword>
<feature type="signal peptide" evidence="1">
    <location>
        <begin position="1"/>
        <end position="22"/>
    </location>
</feature>
<protein>
    <submittedName>
        <fullName evidence="2">Uncharacterized protein</fullName>
    </submittedName>
</protein>
<keyword evidence="1" id="KW-0732">Signal</keyword>
<evidence type="ECO:0000256" key="1">
    <source>
        <dbReference type="SAM" id="SignalP"/>
    </source>
</evidence>
<evidence type="ECO:0000313" key="3">
    <source>
        <dbReference type="Proteomes" id="UP001501116"/>
    </source>
</evidence>
<dbReference type="Proteomes" id="UP001501116">
    <property type="component" value="Unassembled WGS sequence"/>
</dbReference>
<gene>
    <name evidence="2" type="ORF">GCM10009754_85290</name>
</gene>
<reference evidence="2 3" key="1">
    <citation type="journal article" date="2019" name="Int. J. Syst. Evol. Microbiol.">
        <title>The Global Catalogue of Microorganisms (GCM) 10K type strain sequencing project: providing services to taxonomists for standard genome sequencing and annotation.</title>
        <authorList>
            <consortium name="The Broad Institute Genomics Platform"/>
            <consortium name="The Broad Institute Genome Sequencing Center for Infectious Disease"/>
            <person name="Wu L."/>
            <person name="Ma J."/>
        </authorList>
    </citation>
    <scope>NUCLEOTIDE SEQUENCE [LARGE SCALE GENOMIC DNA]</scope>
    <source>
        <strain evidence="2 3">JCM 14545</strain>
    </source>
</reference>
<feature type="chain" id="PRO_5045159682" evidence="1">
    <location>
        <begin position="23"/>
        <end position="98"/>
    </location>
</feature>
<accession>A0ABN2SW40</accession>
<proteinExistence type="predicted"/>
<dbReference type="EMBL" id="BAAANN010000069">
    <property type="protein sequence ID" value="GAA1993093.1"/>
    <property type="molecule type" value="Genomic_DNA"/>
</dbReference>
<sequence>MRANTALAVLAAGFLALSPVTAAAETSTPPTTPPPGQQVDKVQVTLTPSRGVPGTKVVAALTPCGYAQVKSDGVDLGFTGSSGQVSGTVRTRSRAGTW</sequence>
<comment type="caution">
    <text evidence="2">The sequence shown here is derived from an EMBL/GenBank/DDBJ whole genome shotgun (WGS) entry which is preliminary data.</text>
</comment>
<evidence type="ECO:0000313" key="2">
    <source>
        <dbReference type="EMBL" id="GAA1993093.1"/>
    </source>
</evidence>
<name>A0ABN2SW40_9PSEU</name>
<organism evidence="2 3">
    <name type="scientific">Amycolatopsis minnesotensis</name>
    <dbReference type="NCBI Taxonomy" id="337894"/>
    <lineage>
        <taxon>Bacteria</taxon>
        <taxon>Bacillati</taxon>
        <taxon>Actinomycetota</taxon>
        <taxon>Actinomycetes</taxon>
        <taxon>Pseudonocardiales</taxon>
        <taxon>Pseudonocardiaceae</taxon>
        <taxon>Amycolatopsis</taxon>
    </lineage>
</organism>